<dbReference type="InterPro" id="IPR045391">
    <property type="entry name" value="DUF6520"/>
</dbReference>
<evidence type="ECO:0000256" key="1">
    <source>
        <dbReference type="SAM" id="SignalP"/>
    </source>
</evidence>
<accession>A0A1H5XVY0</accession>
<feature type="signal peptide" evidence="1">
    <location>
        <begin position="1"/>
        <end position="22"/>
    </location>
</feature>
<sequence length="83" mass="9165">MIKFQKLLPALALVLGATLAMAMNFASPEANGTLKAFINNQWQPIPENTQYVCDEEESSCVARFDELDQMIPGTEVEGVYTPL</sequence>
<dbReference type="Proteomes" id="UP000236736">
    <property type="component" value="Unassembled WGS sequence"/>
</dbReference>
<evidence type="ECO:0000313" key="3">
    <source>
        <dbReference type="Proteomes" id="UP000236736"/>
    </source>
</evidence>
<dbReference type="Pfam" id="PF20130">
    <property type="entry name" value="DUF6520"/>
    <property type="match status" value="1"/>
</dbReference>
<protein>
    <submittedName>
        <fullName evidence="2">Uncharacterized protein</fullName>
    </submittedName>
</protein>
<feature type="chain" id="PRO_5009289886" evidence="1">
    <location>
        <begin position="23"/>
        <end position="83"/>
    </location>
</feature>
<keyword evidence="3" id="KW-1185">Reference proteome</keyword>
<gene>
    <name evidence="2" type="ORF">SAMN03080598_02702</name>
</gene>
<dbReference type="RefSeq" id="WP_103925345.1">
    <property type="nucleotide sequence ID" value="NZ_BBFN01000046.1"/>
</dbReference>
<organism evidence="2 3">
    <name type="scientific">Algoriphagus boritolerans DSM 17298 = JCM 18970</name>
    <dbReference type="NCBI Taxonomy" id="1120964"/>
    <lineage>
        <taxon>Bacteria</taxon>
        <taxon>Pseudomonadati</taxon>
        <taxon>Bacteroidota</taxon>
        <taxon>Cytophagia</taxon>
        <taxon>Cytophagales</taxon>
        <taxon>Cyclobacteriaceae</taxon>
        <taxon>Algoriphagus</taxon>
    </lineage>
</organism>
<dbReference type="EMBL" id="FNVR01000015">
    <property type="protein sequence ID" value="SEG15685.1"/>
    <property type="molecule type" value="Genomic_DNA"/>
</dbReference>
<name>A0A1H5XVY0_9BACT</name>
<reference evidence="3" key="1">
    <citation type="submission" date="2016-10" db="EMBL/GenBank/DDBJ databases">
        <authorList>
            <person name="Varghese N."/>
            <person name="Submissions S."/>
        </authorList>
    </citation>
    <scope>NUCLEOTIDE SEQUENCE [LARGE SCALE GENOMIC DNA]</scope>
    <source>
        <strain evidence="3">DSM 17298</strain>
    </source>
</reference>
<dbReference type="AlphaFoldDB" id="A0A1H5XVY0"/>
<dbReference type="OrthoDB" id="827934at2"/>
<proteinExistence type="predicted"/>
<evidence type="ECO:0000313" key="2">
    <source>
        <dbReference type="EMBL" id="SEG15685.1"/>
    </source>
</evidence>
<keyword evidence="1" id="KW-0732">Signal</keyword>